<dbReference type="AlphaFoldDB" id="A0A5C5ZEZ4"/>
<feature type="compositionally biased region" description="Polar residues" evidence="1">
    <location>
        <begin position="123"/>
        <end position="137"/>
    </location>
</feature>
<dbReference type="Proteomes" id="UP000318478">
    <property type="component" value="Unassembled WGS sequence"/>
</dbReference>
<sequence>MTESQKQEIDSLLSAIADEGASVDRIGRLESLLLDQPELQDYYASQQTVLAVLELEYSHVGQPVLDFTSMRPQRPESPTISPQAASGGWPTAQVCAAALAAVFFFGLVWSLKPSSGVPDPHDSNQVARVWSSNTNPPSDSPGLVVEDKTSLRLLEKLTRHPLLTNIVLPQTDDSAGTRLTLCSGNAWFERVRNRRERGYLVALPQGCLMQVAVDTDARGKNSLAVVELNHLGNMTGKALMFDNSSQGDHSADIKVYSRERAAGQIGSFSEFNDSSLTKYYLLTGSFALEDNEGNEQWQQSDYLIQFDEEDLLVIGWDDSGYDGLAEDADMYSPDRDFNDIRAVLKFSFPQRLGAPRLPVSPLLPEPMASSEQPEDVDVSEGFSLDLRPGEEALLTLTAEARFQTGFRIVDAQDGKLLWSDDGVESAPGLKQPTNRGVYVVRNLSEKIRRYKIQGRHKPFLGTAETPWRVSPHVVSDSDNGTITVGFEDSPNSIDNNDWRDLQVYVKLFSP</sequence>
<evidence type="ECO:0000313" key="2">
    <source>
        <dbReference type="EMBL" id="TWT85892.1"/>
    </source>
</evidence>
<protein>
    <submittedName>
        <fullName evidence="2">Uncharacterized protein</fullName>
    </submittedName>
</protein>
<evidence type="ECO:0000313" key="3">
    <source>
        <dbReference type="Proteomes" id="UP000318478"/>
    </source>
</evidence>
<dbReference type="EMBL" id="SJPO01000001">
    <property type="protein sequence ID" value="TWT85892.1"/>
    <property type="molecule type" value="Genomic_DNA"/>
</dbReference>
<dbReference type="RefSeq" id="WP_146584118.1">
    <property type="nucleotide sequence ID" value="NZ_SJPO01000001.1"/>
</dbReference>
<evidence type="ECO:0000256" key="1">
    <source>
        <dbReference type="SAM" id="MobiDB-lite"/>
    </source>
</evidence>
<reference evidence="2 3" key="1">
    <citation type="submission" date="2019-02" db="EMBL/GenBank/DDBJ databases">
        <title>Deep-cultivation of Planctomycetes and their phenomic and genomic characterization uncovers novel biology.</title>
        <authorList>
            <person name="Wiegand S."/>
            <person name="Jogler M."/>
            <person name="Boedeker C."/>
            <person name="Pinto D."/>
            <person name="Vollmers J."/>
            <person name="Rivas-Marin E."/>
            <person name="Kohn T."/>
            <person name="Peeters S.H."/>
            <person name="Heuer A."/>
            <person name="Rast P."/>
            <person name="Oberbeckmann S."/>
            <person name="Bunk B."/>
            <person name="Jeske O."/>
            <person name="Meyerdierks A."/>
            <person name="Storesund J.E."/>
            <person name="Kallscheuer N."/>
            <person name="Luecker S."/>
            <person name="Lage O.M."/>
            <person name="Pohl T."/>
            <person name="Merkel B.J."/>
            <person name="Hornburger P."/>
            <person name="Mueller R.-W."/>
            <person name="Bruemmer F."/>
            <person name="Labrenz M."/>
            <person name="Spormann A.M."/>
            <person name="Op Den Camp H."/>
            <person name="Overmann J."/>
            <person name="Amann R."/>
            <person name="Jetten M.S.M."/>
            <person name="Mascher T."/>
            <person name="Medema M.H."/>
            <person name="Devos D.P."/>
            <person name="Kaster A.-K."/>
            <person name="Ovreas L."/>
            <person name="Rohde M."/>
            <person name="Galperin M.Y."/>
            <person name="Jogler C."/>
        </authorList>
    </citation>
    <scope>NUCLEOTIDE SEQUENCE [LARGE SCALE GENOMIC DNA]</scope>
    <source>
        <strain evidence="2 3">Pla123a</strain>
    </source>
</reference>
<feature type="region of interest" description="Disordered" evidence="1">
    <location>
        <begin position="119"/>
        <end position="143"/>
    </location>
</feature>
<dbReference type="OrthoDB" id="9818844at2"/>
<keyword evidence="3" id="KW-1185">Reference proteome</keyword>
<comment type="caution">
    <text evidence="2">The sequence shown here is derived from an EMBL/GenBank/DDBJ whole genome shotgun (WGS) entry which is preliminary data.</text>
</comment>
<accession>A0A5C5ZEZ4</accession>
<name>A0A5C5ZEZ4_9BACT</name>
<proteinExistence type="predicted"/>
<organism evidence="2 3">
    <name type="scientific">Posidoniimonas polymericola</name>
    <dbReference type="NCBI Taxonomy" id="2528002"/>
    <lineage>
        <taxon>Bacteria</taxon>
        <taxon>Pseudomonadati</taxon>
        <taxon>Planctomycetota</taxon>
        <taxon>Planctomycetia</taxon>
        <taxon>Pirellulales</taxon>
        <taxon>Lacipirellulaceae</taxon>
        <taxon>Posidoniimonas</taxon>
    </lineage>
</organism>
<gene>
    <name evidence="2" type="ORF">Pla123a_06990</name>
</gene>